<sequence length="464" mass="50680">MLGALLHGGGDLLHAGGRLFDAARLRRDPRGDVAAAGRDADRAVRDVGRAVAHLRDDAREAVTDPVDRLHEPADLVVARAAVRGRAVADAHAEVARRIALGGPCGGFQRPAHDAAHDDDEQRRERRDEQGADHQEAVAGGAHGGEQLVVERDAADEPLPLRNRRERHEFRGGAAIVRGRVGRRVREPALAGREHLCIGGALVVGGLAGRIGVHDEGAARRALRRIEHEVVAVVADFQRADAVFDELELGADVETDEQRADHAAGCVGHRLVLRDVRPAEQLREARVAAAGDERRIRGAGAVELRADGACAVLLLQRCRDAHEIVAVAREDRRDRAAFLQELVGNRVIEVERLAAREEGRRGNAADVDRARRVEREIGRQEAREQRHRAVGLGGQRLVEQVDHCADRLLLVDDPQVRFFSKLLAGEMGERPREHGKQQGDERARQRGQTRADAHPAQMGQSHEAS</sequence>
<dbReference type="GO" id="GO:0004527">
    <property type="term" value="F:exonuclease activity"/>
    <property type="evidence" value="ECO:0007669"/>
    <property type="project" value="UniProtKB-KW"/>
</dbReference>
<comment type="caution">
    <text evidence="2">The sequence shown here is derived from an EMBL/GenBank/DDBJ whole genome shotgun (WGS) entry which is preliminary data.</text>
</comment>
<dbReference type="AlphaFoldDB" id="B1FQA7"/>
<proteinExistence type="predicted"/>
<reference evidence="2 3" key="1">
    <citation type="submission" date="2008-03" db="EMBL/GenBank/DDBJ databases">
        <title>Sequencing of the draft genome and assembly of Burkholderia ambifaria IOP40-10.</title>
        <authorList>
            <consortium name="US DOE Joint Genome Institute (JGI-PGF)"/>
            <person name="Copeland A."/>
            <person name="Lucas S."/>
            <person name="Lapidus A."/>
            <person name="Glavina del Rio T."/>
            <person name="Dalin E."/>
            <person name="Tice H."/>
            <person name="Bruce D."/>
            <person name="Goodwin L."/>
            <person name="Pitluck S."/>
            <person name="Larimer F."/>
            <person name="Land M.L."/>
            <person name="Hauser L."/>
            <person name="Tiedje J."/>
            <person name="Richardson P."/>
        </authorList>
    </citation>
    <scope>NUCLEOTIDE SEQUENCE [LARGE SCALE GENOMIC DNA]</scope>
    <source>
        <strain evidence="2 3">IOP40-10</strain>
    </source>
</reference>
<feature type="compositionally biased region" description="Basic and acidic residues" evidence="1">
    <location>
        <begin position="110"/>
        <end position="135"/>
    </location>
</feature>
<protein>
    <submittedName>
        <fullName evidence="2">Putative endonuclease/exonuclease/phosphatase family protein</fullName>
    </submittedName>
</protein>
<dbReference type="EMBL" id="ABLC01000315">
    <property type="protein sequence ID" value="EDT00259.1"/>
    <property type="molecule type" value="Genomic_DNA"/>
</dbReference>
<evidence type="ECO:0000313" key="3">
    <source>
        <dbReference type="Proteomes" id="UP000005463"/>
    </source>
</evidence>
<feature type="compositionally biased region" description="Basic and acidic residues" evidence="1">
    <location>
        <begin position="426"/>
        <end position="452"/>
    </location>
</feature>
<organism evidence="2 3">
    <name type="scientific">Burkholderia ambifaria IOP40-10</name>
    <dbReference type="NCBI Taxonomy" id="396596"/>
    <lineage>
        <taxon>Bacteria</taxon>
        <taxon>Pseudomonadati</taxon>
        <taxon>Pseudomonadota</taxon>
        <taxon>Betaproteobacteria</taxon>
        <taxon>Burkholderiales</taxon>
        <taxon>Burkholderiaceae</taxon>
        <taxon>Burkholderia</taxon>
        <taxon>Burkholderia cepacia complex</taxon>
    </lineage>
</organism>
<keyword evidence="2" id="KW-0255">Endonuclease</keyword>
<accession>B1FQA7</accession>
<keyword evidence="2" id="KW-0378">Hydrolase</keyword>
<dbReference type="GO" id="GO:0004519">
    <property type="term" value="F:endonuclease activity"/>
    <property type="evidence" value="ECO:0007669"/>
    <property type="project" value="UniProtKB-KW"/>
</dbReference>
<keyword evidence="2" id="KW-0540">Nuclease</keyword>
<keyword evidence="2" id="KW-0269">Exonuclease</keyword>
<evidence type="ECO:0000256" key="1">
    <source>
        <dbReference type="SAM" id="MobiDB-lite"/>
    </source>
</evidence>
<gene>
    <name evidence="2" type="ORF">BamIOP4010DRAFT_6218</name>
</gene>
<name>B1FQA7_9BURK</name>
<evidence type="ECO:0000313" key="2">
    <source>
        <dbReference type="EMBL" id="EDT00259.1"/>
    </source>
</evidence>
<feature type="region of interest" description="Disordered" evidence="1">
    <location>
        <begin position="424"/>
        <end position="464"/>
    </location>
</feature>
<dbReference type="Proteomes" id="UP000005463">
    <property type="component" value="Unassembled WGS sequence"/>
</dbReference>
<feature type="region of interest" description="Disordered" evidence="1">
    <location>
        <begin position="102"/>
        <end position="165"/>
    </location>
</feature>